<dbReference type="SMART" id="SM00860">
    <property type="entry name" value="SMI1_KNR4"/>
    <property type="match status" value="1"/>
</dbReference>
<organism evidence="2 3">
    <name type="scientific">Massilia aquatica</name>
    <dbReference type="NCBI Taxonomy" id="2609000"/>
    <lineage>
        <taxon>Bacteria</taxon>
        <taxon>Pseudomonadati</taxon>
        <taxon>Pseudomonadota</taxon>
        <taxon>Betaproteobacteria</taxon>
        <taxon>Burkholderiales</taxon>
        <taxon>Oxalobacteraceae</taxon>
        <taxon>Telluria group</taxon>
        <taxon>Massilia</taxon>
    </lineage>
</organism>
<dbReference type="EMBL" id="VVIW01000021">
    <property type="protein sequence ID" value="NHZ43560.1"/>
    <property type="molecule type" value="Genomic_DNA"/>
</dbReference>
<accession>A0ABX0MGM5</accession>
<feature type="domain" description="Knr4/Smi1-like" evidence="1">
    <location>
        <begin position="25"/>
        <end position="142"/>
    </location>
</feature>
<keyword evidence="3" id="KW-1185">Reference proteome</keyword>
<comment type="caution">
    <text evidence="2">The sequence shown here is derived from an EMBL/GenBank/DDBJ whole genome shotgun (WGS) entry which is preliminary data.</text>
</comment>
<dbReference type="RefSeq" id="WP_167079533.1">
    <property type="nucleotide sequence ID" value="NZ_VVIW01000021.1"/>
</dbReference>
<sequence>MSISQPGGCLDTNGIPDARFEPAAPFSEAEINALESSIGWKLPKDYSEFIKQFGGAFVGGCIDGADDLPILAFFGADKDKGILSKLHAYPDLRAEGVLPIADCELGNLYVLDRENAVHYINYYGGKTSVRKVAASFQAFADRIAVQDE</sequence>
<dbReference type="Pfam" id="PF09346">
    <property type="entry name" value="SMI1_KNR4"/>
    <property type="match status" value="1"/>
</dbReference>
<dbReference type="InterPro" id="IPR037883">
    <property type="entry name" value="Knr4/Smi1-like_sf"/>
</dbReference>
<protein>
    <submittedName>
        <fullName evidence="2">SMI1/KNR4 family protein</fullName>
    </submittedName>
</protein>
<dbReference type="Gene3D" id="3.40.1580.10">
    <property type="entry name" value="SMI1/KNR4-like"/>
    <property type="match status" value="1"/>
</dbReference>
<proteinExistence type="predicted"/>
<evidence type="ECO:0000313" key="2">
    <source>
        <dbReference type="EMBL" id="NHZ43560.1"/>
    </source>
</evidence>
<dbReference type="Proteomes" id="UP000819052">
    <property type="component" value="Unassembled WGS sequence"/>
</dbReference>
<evidence type="ECO:0000259" key="1">
    <source>
        <dbReference type="SMART" id="SM00860"/>
    </source>
</evidence>
<evidence type="ECO:0000313" key="3">
    <source>
        <dbReference type="Proteomes" id="UP000819052"/>
    </source>
</evidence>
<dbReference type="SUPFAM" id="SSF160631">
    <property type="entry name" value="SMI1/KNR4-like"/>
    <property type="match status" value="1"/>
</dbReference>
<dbReference type="InterPro" id="IPR018958">
    <property type="entry name" value="Knr4/Smi1-like_dom"/>
</dbReference>
<reference evidence="2 3" key="1">
    <citation type="submission" date="2019-09" db="EMBL/GenBank/DDBJ databases">
        <title>Taxonomy of Antarctic Massilia spp.: description of Massilia rubra sp. nov., Massilia aquatica sp. nov., Massilia mucilaginosa sp. nov., Massilia frigida sp. nov. isolated from streams, lakes and regoliths.</title>
        <authorList>
            <person name="Holochova P."/>
            <person name="Sedlacek I."/>
            <person name="Kralova S."/>
            <person name="Maslanova I."/>
            <person name="Busse H.-J."/>
            <person name="Stankova E."/>
            <person name="Vrbovska V."/>
            <person name="Kovarovic V."/>
            <person name="Bartak M."/>
            <person name="Svec P."/>
            <person name="Pantucek R."/>
        </authorList>
    </citation>
    <scope>NUCLEOTIDE SEQUENCE [LARGE SCALE GENOMIC DNA]</scope>
    <source>
        <strain evidence="2 3">CCM 8693</strain>
    </source>
</reference>
<name>A0ABX0MGM5_9BURK</name>
<gene>
    <name evidence="2" type="ORF">F1609_25800</name>
</gene>